<organism evidence="1">
    <name type="scientific">Arundo donax</name>
    <name type="common">Giant reed</name>
    <name type="synonym">Donax arundinaceus</name>
    <dbReference type="NCBI Taxonomy" id="35708"/>
    <lineage>
        <taxon>Eukaryota</taxon>
        <taxon>Viridiplantae</taxon>
        <taxon>Streptophyta</taxon>
        <taxon>Embryophyta</taxon>
        <taxon>Tracheophyta</taxon>
        <taxon>Spermatophyta</taxon>
        <taxon>Magnoliopsida</taxon>
        <taxon>Liliopsida</taxon>
        <taxon>Poales</taxon>
        <taxon>Poaceae</taxon>
        <taxon>PACMAD clade</taxon>
        <taxon>Arundinoideae</taxon>
        <taxon>Arundineae</taxon>
        <taxon>Arundo</taxon>
    </lineage>
</organism>
<reference evidence="1" key="2">
    <citation type="journal article" date="2015" name="Data Brief">
        <title>Shoot transcriptome of the giant reed, Arundo donax.</title>
        <authorList>
            <person name="Barrero R.A."/>
            <person name="Guerrero F.D."/>
            <person name="Moolhuijzen P."/>
            <person name="Goolsby J.A."/>
            <person name="Tidwell J."/>
            <person name="Bellgard S.E."/>
            <person name="Bellgard M.I."/>
        </authorList>
    </citation>
    <scope>NUCLEOTIDE SEQUENCE</scope>
    <source>
        <tissue evidence="1">Shoot tissue taken approximately 20 cm above the soil surface</tissue>
    </source>
</reference>
<reference evidence="1" key="1">
    <citation type="submission" date="2014-09" db="EMBL/GenBank/DDBJ databases">
        <authorList>
            <person name="Magalhaes I.L.F."/>
            <person name="Oliveira U."/>
            <person name="Santos F.R."/>
            <person name="Vidigal T.H.D.A."/>
            <person name="Brescovit A.D."/>
            <person name="Santos A.J."/>
        </authorList>
    </citation>
    <scope>NUCLEOTIDE SEQUENCE</scope>
    <source>
        <tissue evidence="1">Shoot tissue taken approximately 20 cm above the soil surface</tissue>
    </source>
</reference>
<sequence length="14" mass="1600">MDPTIDQVIARARN</sequence>
<proteinExistence type="predicted"/>
<accession>A0A0A8ZPC7</accession>
<evidence type="ECO:0000313" key="1">
    <source>
        <dbReference type="EMBL" id="JAD40626.1"/>
    </source>
</evidence>
<protein>
    <submittedName>
        <fullName evidence="1">Uncharacterized protein</fullName>
    </submittedName>
</protein>
<dbReference type="EMBL" id="GBRH01257269">
    <property type="protein sequence ID" value="JAD40626.1"/>
    <property type="molecule type" value="Transcribed_RNA"/>
</dbReference>
<name>A0A0A8ZPC7_ARUDO</name>